<evidence type="ECO:0000313" key="12">
    <source>
        <dbReference type="EMBL" id="ABI72012.1"/>
    </source>
</evidence>
<dbReference type="NCBIfam" id="TIGR00217">
    <property type="entry name" value="malQ"/>
    <property type="match status" value="1"/>
</dbReference>
<evidence type="ECO:0000256" key="4">
    <source>
        <dbReference type="ARBA" id="ARBA00020295"/>
    </source>
</evidence>
<sequence>MGLEKLLYLQGVGAEFIDCFGNLVHIPARDRQGILTTMLLQSSFHQHEHLHDESDPQSFDVQDFTQQQLSQPRIDARIELLDVQPWLLPLHTFQWCTIDKPHVDVYLPENYVSGFVVTISGENIDTISVSANVCDCVIAGEYHINDKRYCQYRLMLDNATLNLGYHQVDLAFNHDPQRKDTLHGQLMVAPSSAYQGRSAQPFNNNKESWGLNAQLYALRNEAQWGIGDFGNLAELIEYAANAGADFILLNPLHAVDISQPDNPSPYSPTDRRRLNPLYIQIEAVDEYKALNGELLSQKWQQKRLVLNQAHLINYDEVHSLKYAALEKMYQIFCSHHVKLETPRYKAYKAFLAHDEAALMQFVTVEVELASKYFTQDVGFYLYLQFVANEQLQACQLNAKQCGMSIGLIRDLAVGAVSHGAEISANADLFCDNASIGAPPDPFAEHGQNWGLTPFDPVKLKQHDYSHFIQLVRSNMQSCGALRIDHVMGLLRLWWWPLHEELGNGCYVYYPLETLLAIVCLESQRARCIVIGEDLGIVPPEIVACLKEAGILSNELFYFCKDHNRFKSPQNYKRQSLMMLANHDVPTLSAWWFGADLRLRRQLELIETDDKLQQAIDQRQQEKLQLIDLLIREQEFELPTSITSVEQLDFDSVLLAWIRVAANGNAQLFSVQLSDLVADKHGVNIPGTWKAFPNWQRRLPLSIKQMSQSPKVQQRLEAIASARKSRTQASAVNTSAVNTSAVNTRTVNTNTENTSSSDKLTY</sequence>
<dbReference type="PANTHER" id="PTHR32438">
    <property type="entry name" value="4-ALPHA-GLUCANOTRANSFERASE DPE1, CHLOROPLASTIC/AMYLOPLASTIC"/>
    <property type="match status" value="1"/>
</dbReference>
<dbReference type="STRING" id="318167.Sfri_2166"/>
<dbReference type="Proteomes" id="UP000000684">
    <property type="component" value="Chromosome"/>
</dbReference>
<dbReference type="HOGENOM" id="CLU_022072_1_1_6"/>
<evidence type="ECO:0000256" key="10">
    <source>
        <dbReference type="RuleBase" id="RU361207"/>
    </source>
</evidence>
<evidence type="ECO:0000256" key="6">
    <source>
        <dbReference type="ARBA" id="ARBA00022679"/>
    </source>
</evidence>
<evidence type="ECO:0000313" key="13">
    <source>
        <dbReference type="Proteomes" id="UP000000684"/>
    </source>
</evidence>
<dbReference type="Gene3D" id="3.20.20.80">
    <property type="entry name" value="Glycosidases"/>
    <property type="match status" value="1"/>
</dbReference>
<evidence type="ECO:0000256" key="7">
    <source>
        <dbReference type="ARBA" id="ARBA00023277"/>
    </source>
</evidence>
<comment type="catalytic activity">
    <reaction evidence="1 10">
        <text>Transfers a segment of a (1-&gt;4)-alpha-D-glucan to a new position in an acceptor, which may be glucose or a (1-&gt;4)-alpha-D-glucan.</text>
        <dbReference type="EC" id="2.4.1.25"/>
    </reaction>
</comment>
<evidence type="ECO:0000256" key="3">
    <source>
        <dbReference type="ARBA" id="ARBA00012560"/>
    </source>
</evidence>
<accession>Q081Q3</accession>
<comment type="similarity">
    <text evidence="2 10">Belongs to the disproportionating enzyme family.</text>
</comment>
<feature type="compositionally biased region" description="Low complexity" evidence="11">
    <location>
        <begin position="736"/>
        <end position="761"/>
    </location>
</feature>
<dbReference type="EMBL" id="CP000447">
    <property type="protein sequence ID" value="ABI72012.1"/>
    <property type="molecule type" value="Genomic_DNA"/>
</dbReference>
<protein>
    <recommendedName>
        <fullName evidence="4 10">4-alpha-glucanotransferase</fullName>
        <ecNumber evidence="3 10">2.4.1.25</ecNumber>
    </recommendedName>
    <alternativeName>
        <fullName evidence="8 10">Amylomaltase</fullName>
    </alternativeName>
    <alternativeName>
        <fullName evidence="9 10">Disproportionating enzyme</fullName>
    </alternativeName>
</protein>
<evidence type="ECO:0000256" key="9">
    <source>
        <dbReference type="ARBA" id="ARBA00031501"/>
    </source>
</evidence>
<evidence type="ECO:0000256" key="11">
    <source>
        <dbReference type="SAM" id="MobiDB-lite"/>
    </source>
</evidence>
<dbReference type="CAZy" id="GH77">
    <property type="family name" value="Glycoside Hydrolase Family 77"/>
</dbReference>
<dbReference type="AlphaFoldDB" id="Q081Q3"/>
<dbReference type="EC" id="2.4.1.25" evidence="3 10"/>
<keyword evidence="6 10" id="KW-0808">Transferase</keyword>
<reference evidence="12 13" key="1">
    <citation type="submission" date="2006-08" db="EMBL/GenBank/DDBJ databases">
        <title>Complete sequence of Shewanella frigidimarina NCIMB 400.</title>
        <authorList>
            <consortium name="US DOE Joint Genome Institute"/>
            <person name="Copeland A."/>
            <person name="Lucas S."/>
            <person name="Lapidus A."/>
            <person name="Barry K."/>
            <person name="Detter J.C."/>
            <person name="Glavina del Rio T."/>
            <person name="Hammon N."/>
            <person name="Israni S."/>
            <person name="Dalin E."/>
            <person name="Tice H."/>
            <person name="Pitluck S."/>
            <person name="Fredrickson J.K."/>
            <person name="Kolker E."/>
            <person name="McCuel L.A."/>
            <person name="DiChristina T."/>
            <person name="Nealson K.H."/>
            <person name="Newman D."/>
            <person name="Tiedje J.M."/>
            <person name="Zhou J."/>
            <person name="Romine M.F."/>
            <person name="Culley D.E."/>
            <person name="Serres M."/>
            <person name="Chertkov O."/>
            <person name="Brettin T."/>
            <person name="Bruce D."/>
            <person name="Han C."/>
            <person name="Tapia R."/>
            <person name="Gilna P."/>
            <person name="Schmutz J."/>
            <person name="Larimer F."/>
            <person name="Land M."/>
            <person name="Hauser L."/>
            <person name="Kyrpides N."/>
            <person name="Mikhailova N."/>
            <person name="Richardson P."/>
        </authorList>
    </citation>
    <scope>NUCLEOTIDE SEQUENCE [LARGE SCALE GENOMIC DNA]</scope>
    <source>
        <strain evidence="12 13">NCIMB 400</strain>
    </source>
</reference>
<dbReference type="RefSeq" id="WP_011637622.1">
    <property type="nucleotide sequence ID" value="NC_008345.1"/>
</dbReference>
<proteinExistence type="inferred from homology"/>
<keyword evidence="13" id="KW-1185">Reference proteome</keyword>
<dbReference type="InterPro" id="IPR017853">
    <property type="entry name" value="GH"/>
</dbReference>
<organism evidence="12 13">
    <name type="scientific">Shewanella frigidimarina (strain NCIMB 400)</name>
    <dbReference type="NCBI Taxonomy" id="318167"/>
    <lineage>
        <taxon>Bacteria</taxon>
        <taxon>Pseudomonadati</taxon>
        <taxon>Pseudomonadota</taxon>
        <taxon>Gammaproteobacteria</taxon>
        <taxon>Alteromonadales</taxon>
        <taxon>Shewanellaceae</taxon>
        <taxon>Shewanella</taxon>
    </lineage>
</organism>
<dbReference type="PANTHER" id="PTHR32438:SF5">
    <property type="entry name" value="4-ALPHA-GLUCANOTRANSFERASE DPE1, CHLOROPLASTIC_AMYLOPLASTIC"/>
    <property type="match status" value="1"/>
</dbReference>
<evidence type="ECO:0000256" key="2">
    <source>
        <dbReference type="ARBA" id="ARBA00005684"/>
    </source>
</evidence>
<dbReference type="GO" id="GO:0005975">
    <property type="term" value="P:carbohydrate metabolic process"/>
    <property type="evidence" value="ECO:0007669"/>
    <property type="project" value="InterPro"/>
</dbReference>
<gene>
    <name evidence="12" type="ordered locus">Sfri_2166</name>
</gene>
<dbReference type="SUPFAM" id="SSF51445">
    <property type="entry name" value="(Trans)glycosidases"/>
    <property type="match status" value="1"/>
</dbReference>
<name>Q081Q3_SHEFN</name>
<dbReference type="GO" id="GO:0004134">
    <property type="term" value="F:4-alpha-glucanotransferase activity"/>
    <property type="evidence" value="ECO:0007669"/>
    <property type="project" value="UniProtKB-EC"/>
</dbReference>
<keyword evidence="7 10" id="KW-0119">Carbohydrate metabolism</keyword>
<dbReference type="InterPro" id="IPR003385">
    <property type="entry name" value="Glyco_hydro_77"/>
</dbReference>
<dbReference type="KEGG" id="sfr:Sfri_2166"/>
<dbReference type="eggNOG" id="COG1640">
    <property type="taxonomic scope" value="Bacteria"/>
</dbReference>
<evidence type="ECO:0000256" key="5">
    <source>
        <dbReference type="ARBA" id="ARBA00022676"/>
    </source>
</evidence>
<feature type="region of interest" description="Disordered" evidence="11">
    <location>
        <begin position="729"/>
        <end position="761"/>
    </location>
</feature>
<keyword evidence="5 10" id="KW-0328">Glycosyltransferase</keyword>
<dbReference type="OrthoDB" id="9763489at2"/>
<evidence type="ECO:0000256" key="8">
    <source>
        <dbReference type="ARBA" id="ARBA00031423"/>
    </source>
</evidence>
<dbReference type="GeneID" id="41837531"/>
<evidence type="ECO:0000256" key="1">
    <source>
        <dbReference type="ARBA" id="ARBA00000439"/>
    </source>
</evidence>
<dbReference type="Pfam" id="PF02446">
    <property type="entry name" value="Glyco_hydro_77"/>
    <property type="match status" value="2"/>
</dbReference>